<keyword evidence="3" id="KW-1185">Reference proteome</keyword>
<protein>
    <submittedName>
        <fullName evidence="2">Uncharacterized protein</fullName>
    </submittedName>
</protein>
<comment type="caution">
    <text evidence="2">The sequence shown here is derived from an EMBL/GenBank/DDBJ whole genome shotgun (WGS) entry which is preliminary data.</text>
</comment>
<sequence>MLITLCLFDLTNYFSGEQLTLKAIDEYNECFLFVRCPIVRNESKWTKWEKETTDWQFNDQWNGIDIMTNDEDDIGDGLLGTIPGPSDQQQK</sequence>
<organism evidence="2 3">
    <name type="scientific">Heterodera trifolii</name>
    <dbReference type="NCBI Taxonomy" id="157864"/>
    <lineage>
        <taxon>Eukaryota</taxon>
        <taxon>Metazoa</taxon>
        <taxon>Ecdysozoa</taxon>
        <taxon>Nematoda</taxon>
        <taxon>Chromadorea</taxon>
        <taxon>Rhabditida</taxon>
        <taxon>Tylenchina</taxon>
        <taxon>Tylenchomorpha</taxon>
        <taxon>Tylenchoidea</taxon>
        <taxon>Heteroderidae</taxon>
        <taxon>Heteroderinae</taxon>
        <taxon>Heterodera</taxon>
    </lineage>
</organism>
<feature type="region of interest" description="Disordered" evidence="1">
    <location>
        <begin position="72"/>
        <end position="91"/>
    </location>
</feature>
<evidence type="ECO:0000313" key="3">
    <source>
        <dbReference type="Proteomes" id="UP001620626"/>
    </source>
</evidence>
<dbReference type="Proteomes" id="UP001620626">
    <property type="component" value="Unassembled WGS sequence"/>
</dbReference>
<accession>A0ABD2I6S7</accession>
<dbReference type="AlphaFoldDB" id="A0ABD2I6S7"/>
<gene>
    <name evidence="2" type="ORF">niasHT_032963</name>
</gene>
<proteinExistence type="predicted"/>
<dbReference type="EMBL" id="JBICBT010001404">
    <property type="protein sequence ID" value="KAL3068838.1"/>
    <property type="molecule type" value="Genomic_DNA"/>
</dbReference>
<name>A0ABD2I6S7_9BILA</name>
<reference evidence="2 3" key="1">
    <citation type="submission" date="2024-10" db="EMBL/GenBank/DDBJ databases">
        <authorList>
            <person name="Kim D."/>
        </authorList>
    </citation>
    <scope>NUCLEOTIDE SEQUENCE [LARGE SCALE GENOMIC DNA]</scope>
    <source>
        <strain evidence="2">BH-2024</strain>
    </source>
</reference>
<evidence type="ECO:0000313" key="2">
    <source>
        <dbReference type="EMBL" id="KAL3068838.1"/>
    </source>
</evidence>
<evidence type="ECO:0000256" key="1">
    <source>
        <dbReference type="SAM" id="MobiDB-lite"/>
    </source>
</evidence>